<dbReference type="AlphaFoldDB" id="A0A4Q2D5V0"/>
<organism evidence="1 2">
    <name type="scientific">Candolleomyces aberdarensis</name>
    <dbReference type="NCBI Taxonomy" id="2316362"/>
    <lineage>
        <taxon>Eukaryota</taxon>
        <taxon>Fungi</taxon>
        <taxon>Dikarya</taxon>
        <taxon>Basidiomycota</taxon>
        <taxon>Agaricomycotina</taxon>
        <taxon>Agaricomycetes</taxon>
        <taxon>Agaricomycetidae</taxon>
        <taxon>Agaricales</taxon>
        <taxon>Agaricineae</taxon>
        <taxon>Psathyrellaceae</taxon>
        <taxon>Candolleomyces</taxon>
    </lineage>
</organism>
<dbReference type="OrthoDB" id="10383918at2759"/>
<dbReference type="Proteomes" id="UP000290288">
    <property type="component" value="Unassembled WGS sequence"/>
</dbReference>
<comment type="caution">
    <text evidence="1">The sequence shown here is derived from an EMBL/GenBank/DDBJ whole genome shotgun (WGS) entry which is preliminary data.</text>
</comment>
<dbReference type="EMBL" id="SDEE01000684">
    <property type="protein sequence ID" value="RXW14549.1"/>
    <property type="molecule type" value="Genomic_DNA"/>
</dbReference>
<sequence length="99" mass="11529">MLSGLPPVFQAWFTKSQRLWLAQFIDEYVASIKANVPVPFVMGVTEQFVDTYPLRRTCTLDVTPHTVRLTTLRIRIRAYFAFVDIDTAADWDSKARQRY</sequence>
<reference evidence="1 2" key="1">
    <citation type="submission" date="2019-01" db="EMBL/GenBank/DDBJ databases">
        <title>Draft genome sequence of Psathyrella aberdarensis IHI B618.</title>
        <authorList>
            <person name="Buettner E."/>
            <person name="Kellner H."/>
        </authorList>
    </citation>
    <scope>NUCLEOTIDE SEQUENCE [LARGE SCALE GENOMIC DNA]</scope>
    <source>
        <strain evidence="1 2">IHI B618</strain>
    </source>
</reference>
<protein>
    <submittedName>
        <fullName evidence="1">Uncharacterized protein</fullName>
    </submittedName>
</protein>
<keyword evidence="2" id="KW-1185">Reference proteome</keyword>
<evidence type="ECO:0000313" key="1">
    <source>
        <dbReference type="EMBL" id="RXW14549.1"/>
    </source>
</evidence>
<gene>
    <name evidence="1" type="ORF">EST38_g11303</name>
</gene>
<proteinExistence type="predicted"/>
<accession>A0A4Q2D5V0</accession>
<evidence type="ECO:0000313" key="2">
    <source>
        <dbReference type="Proteomes" id="UP000290288"/>
    </source>
</evidence>
<name>A0A4Q2D5V0_9AGAR</name>